<dbReference type="Proteomes" id="UP000278983">
    <property type="component" value="Unassembled WGS sequence"/>
</dbReference>
<evidence type="ECO:0000313" key="4">
    <source>
        <dbReference type="Proteomes" id="UP000278983"/>
    </source>
</evidence>
<organism evidence="3 4">
    <name type="scientific">Prevotella koreensis</name>
    <dbReference type="NCBI Taxonomy" id="2490854"/>
    <lineage>
        <taxon>Bacteria</taxon>
        <taxon>Pseudomonadati</taxon>
        <taxon>Bacteroidota</taxon>
        <taxon>Bacteroidia</taxon>
        <taxon>Bacteroidales</taxon>
        <taxon>Prevotellaceae</taxon>
        <taxon>Prevotella</taxon>
    </lineage>
</organism>
<dbReference type="RefSeq" id="WP_126678671.1">
    <property type="nucleotide sequence ID" value="NZ_RYYU01000001.1"/>
</dbReference>
<protein>
    <recommendedName>
        <fullName evidence="2">DUF6850 domain-containing protein</fullName>
    </recommendedName>
</protein>
<comment type="caution">
    <text evidence="3">The sequence shown here is derived from an EMBL/GenBank/DDBJ whole genome shotgun (WGS) entry which is preliminary data.</text>
</comment>
<reference evidence="3 4" key="1">
    <citation type="submission" date="2018-12" db="EMBL/GenBank/DDBJ databases">
        <title>Genome sequencing of Prevotella sp. KCOM 3155 (= JS262).</title>
        <authorList>
            <person name="Kook J.-K."/>
            <person name="Park S.-N."/>
            <person name="Lim Y.K."/>
        </authorList>
    </citation>
    <scope>NUCLEOTIDE SEQUENCE [LARGE SCALE GENOMIC DNA]</scope>
    <source>
        <strain evidence="3 4">KCOM 3155</strain>
    </source>
</reference>
<keyword evidence="4" id="KW-1185">Reference proteome</keyword>
<accession>A0A432LL24</accession>
<dbReference type="OrthoDB" id="1025008at2"/>
<dbReference type="Pfam" id="PF21012">
    <property type="entry name" value="DUF6850"/>
    <property type="match status" value="1"/>
</dbReference>
<dbReference type="AlphaFoldDB" id="A0A432LL24"/>
<gene>
    <name evidence="3" type="ORF">EHV08_06900</name>
</gene>
<evidence type="ECO:0000313" key="3">
    <source>
        <dbReference type="EMBL" id="RUL59512.1"/>
    </source>
</evidence>
<feature type="chain" id="PRO_5019151527" description="DUF6850 domain-containing protein" evidence="1">
    <location>
        <begin position="24"/>
        <end position="546"/>
    </location>
</feature>
<sequence>MTTRNLCLALLVTAVIPASSSVAGEQVFGVPDSVVCSPEHSAEHHNLFINTQNSWFHNSALHFDDYGSTYGNLGIYADKRREDEAFVMQEGNALYNIGIRAASYRRLYGKDNAAERLRRSMTVVWGEASYQNGRRDNVEWNTSSDWSTIYPYVLADTIRSDRNTERYAFKGGCATRFGQWTIGEELTFRAEHEWSVSDPRMRGIVTDLNARIGISRSIMNHILALGTTLKLYKQTNSVEFFREEGAVPEYQMSGLGNWYERFSGTNNKAYYKATGCGTDFAIRPAARKGGVILAASYEYTPYRRILSSLNALPISRLYVTRWQARVGWKSMMKGSSMSQTGMALWLGMNGEKRRGDEIIGGESIANEYVVRGYLTMYGNRFTDIYLGTMANIALGSNHILALIIQGGHQRHSSSYAYPHSELNFGRNHFGATLQWQAKGRRWLVVADVEGRYDKNVSGSFTTTTDYSYISPLKDNVAAAKKRMTERCVAHALASYTQLSFGLHAEWMPKFMNGMGLFAETRTEYRKNNVGGSNNGYALHASMGITF</sequence>
<dbReference type="EMBL" id="RYYU01000001">
    <property type="protein sequence ID" value="RUL59512.1"/>
    <property type="molecule type" value="Genomic_DNA"/>
</dbReference>
<feature type="domain" description="DUF6850" evidence="2">
    <location>
        <begin position="61"/>
        <end position="546"/>
    </location>
</feature>
<proteinExistence type="predicted"/>
<evidence type="ECO:0000259" key="2">
    <source>
        <dbReference type="Pfam" id="PF21012"/>
    </source>
</evidence>
<dbReference type="InterPro" id="IPR049236">
    <property type="entry name" value="DUF6850"/>
</dbReference>
<name>A0A432LL24_9BACT</name>
<keyword evidence="1" id="KW-0732">Signal</keyword>
<feature type="signal peptide" evidence="1">
    <location>
        <begin position="1"/>
        <end position="23"/>
    </location>
</feature>
<evidence type="ECO:0000256" key="1">
    <source>
        <dbReference type="SAM" id="SignalP"/>
    </source>
</evidence>